<dbReference type="NCBIfam" id="TIGR01324">
    <property type="entry name" value="cysta_beta_ly_B"/>
    <property type="match status" value="1"/>
</dbReference>
<evidence type="ECO:0000256" key="7">
    <source>
        <dbReference type="ARBA" id="ARBA00047625"/>
    </source>
</evidence>
<comment type="cofactor">
    <cofactor evidence="1 9">
        <name>pyridoxal 5'-phosphate</name>
        <dbReference type="ChEBI" id="CHEBI:597326"/>
    </cofactor>
</comment>
<dbReference type="FunFam" id="3.40.640.10:FF:000046">
    <property type="entry name" value="Cystathionine gamma-lyase"/>
    <property type="match status" value="1"/>
</dbReference>
<evidence type="ECO:0000256" key="2">
    <source>
        <dbReference type="ARBA" id="ARBA00009077"/>
    </source>
</evidence>
<dbReference type="PIRSF" id="PIRSF001434">
    <property type="entry name" value="CGS"/>
    <property type="match status" value="1"/>
</dbReference>
<dbReference type="Pfam" id="PF01053">
    <property type="entry name" value="Cys_Met_Meta_PP"/>
    <property type="match status" value="1"/>
</dbReference>
<dbReference type="EC" id="4.4.1.8" evidence="11"/>
<feature type="region of interest" description="Disordered" evidence="10">
    <location>
        <begin position="1"/>
        <end position="35"/>
    </location>
</feature>
<dbReference type="InterPro" id="IPR015422">
    <property type="entry name" value="PyrdxlP-dep_Trfase_small"/>
</dbReference>
<dbReference type="PROSITE" id="PS00868">
    <property type="entry name" value="CYS_MET_METAB_PP"/>
    <property type="match status" value="1"/>
</dbReference>
<feature type="modified residue" description="N6-(pyridoxal phosphate)lysine" evidence="8">
    <location>
        <position position="218"/>
    </location>
</feature>
<dbReference type="Gene3D" id="3.40.640.10">
    <property type="entry name" value="Type I PLP-dependent aspartate aminotransferase-like (Major domain)"/>
    <property type="match status" value="1"/>
</dbReference>
<evidence type="ECO:0000256" key="8">
    <source>
        <dbReference type="PIRSR" id="PIRSR001434-2"/>
    </source>
</evidence>
<dbReference type="Proteomes" id="UP000324065">
    <property type="component" value="Unassembled WGS sequence"/>
</dbReference>
<name>A0A5M6IF31_9PROT</name>
<sequence length="406" mass="43819">MSNTNSDQNTATAQHHTETRAAHAGRHPDDTHGAVNVPVYHASTITFPTVAALKEKNGRKFDDVYYGRYGTPTTRAFDEAVADLEGGRWCVSVGSGMAAVSCTLMALLKAGDHLLMVDSVYWPTRNFCDTLLKNMGVRTTYYDPLIGAGIRDLIEPETRLVFTESPGSLTFETQDVRAIAEAAHAAGALVALDNTWASPVLFRPFENGVDLSIQAATKYIVGHSDAMLGTITMTDRALFERVKTVAGQVGHAVGADEAYLGLRGLRTLPTRLRQHGESGVAVARWLQGRPEVERVLHPALPEDPGHALWKRDFTGACGLFGVRLKKGPSPEAIAALLDGMRLFSMGFSWGGFESLILDTTASISRSATAWTHDGPVLRLHVGLEHPDDLIADLEAGFARMAAADGR</sequence>
<evidence type="ECO:0000256" key="9">
    <source>
        <dbReference type="RuleBase" id="RU362118"/>
    </source>
</evidence>
<dbReference type="SUPFAM" id="SSF53383">
    <property type="entry name" value="PLP-dependent transferases"/>
    <property type="match status" value="1"/>
</dbReference>
<keyword evidence="4 11" id="KW-0456">Lyase</keyword>
<dbReference type="InterPro" id="IPR000277">
    <property type="entry name" value="Cys/Met-Metab_PyrdxlP-dep_enz"/>
</dbReference>
<dbReference type="AlphaFoldDB" id="A0A5M6IF31"/>
<dbReference type="Gene3D" id="3.90.1150.10">
    <property type="entry name" value="Aspartate Aminotransferase, domain 1"/>
    <property type="match status" value="1"/>
</dbReference>
<protein>
    <submittedName>
        <fullName evidence="11">Cystathionine beta-lyase</fullName>
        <ecNumber evidence="11">4.4.1.8</ecNumber>
    </submittedName>
</protein>
<dbReference type="PANTHER" id="PTHR43500:SF1">
    <property type="entry name" value="CYSTATHIONINE BETA-LYASE-RELATED"/>
    <property type="match status" value="1"/>
</dbReference>
<comment type="pathway">
    <text evidence="5">Amino-acid biosynthesis; L-methionine biosynthesis via de novo pathway; L-homocysteine from L-cystathionine: step 1/1.</text>
</comment>
<dbReference type="InterPro" id="IPR054542">
    <property type="entry name" value="Cys_met_metab_PP"/>
</dbReference>
<evidence type="ECO:0000313" key="11">
    <source>
        <dbReference type="EMBL" id="KAA5606742.1"/>
    </source>
</evidence>
<accession>A0A5M6IF31</accession>
<evidence type="ECO:0000256" key="6">
    <source>
        <dbReference type="ARBA" id="ARBA00047517"/>
    </source>
</evidence>
<evidence type="ECO:0000256" key="3">
    <source>
        <dbReference type="ARBA" id="ARBA00022898"/>
    </source>
</evidence>
<dbReference type="PANTHER" id="PTHR43500">
    <property type="entry name" value="CYSTATHIONINE BETA-LYASE-RELATED"/>
    <property type="match status" value="1"/>
</dbReference>
<reference evidence="11 12" key="1">
    <citation type="submission" date="2019-09" db="EMBL/GenBank/DDBJ databases">
        <title>Genome sequence of Roseospira marina, one of the more divergent members of the non-sulfur purple photosynthetic bacterial family, the Rhodospirillaceae.</title>
        <authorList>
            <person name="Meyer T."/>
            <person name="Kyndt J."/>
        </authorList>
    </citation>
    <scope>NUCLEOTIDE SEQUENCE [LARGE SCALE GENOMIC DNA]</scope>
    <source>
        <strain evidence="11 12">DSM 15113</strain>
    </source>
</reference>
<evidence type="ECO:0000256" key="10">
    <source>
        <dbReference type="SAM" id="MobiDB-lite"/>
    </source>
</evidence>
<dbReference type="InterPro" id="IPR015424">
    <property type="entry name" value="PyrdxlP-dep_Trfase"/>
</dbReference>
<comment type="catalytic activity">
    <reaction evidence="6">
        <text>L,L-cystathionine + H2O = L-homocysteine + pyruvate + NH4(+)</text>
        <dbReference type="Rhea" id="RHEA:13965"/>
        <dbReference type="ChEBI" id="CHEBI:15361"/>
        <dbReference type="ChEBI" id="CHEBI:15377"/>
        <dbReference type="ChEBI" id="CHEBI:28938"/>
        <dbReference type="ChEBI" id="CHEBI:58161"/>
        <dbReference type="ChEBI" id="CHEBI:58199"/>
    </reaction>
</comment>
<evidence type="ECO:0000256" key="1">
    <source>
        <dbReference type="ARBA" id="ARBA00001933"/>
    </source>
</evidence>
<keyword evidence="3 8" id="KW-0663">Pyridoxal phosphate</keyword>
<evidence type="ECO:0000256" key="4">
    <source>
        <dbReference type="ARBA" id="ARBA00023239"/>
    </source>
</evidence>
<dbReference type="GO" id="GO:0047804">
    <property type="term" value="F:cysteine-S-conjugate beta-lyase activity"/>
    <property type="evidence" value="ECO:0007669"/>
    <property type="project" value="UniProtKB-EC"/>
</dbReference>
<dbReference type="RefSeq" id="WP_150061343.1">
    <property type="nucleotide sequence ID" value="NZ_JACHII010000005.1"/>
</dbReference>
<dbReference type="GO" id="GO:0030170">
    <property type="term" value="F:pyridoxal phosphate binding"/>
    <property type="evidence" value="ECO:0007669"/>
    <property type="project" value="InterPro"/>
</dbReference>
<dbReference type="EMBL" id="VWPJ01000003">
    <property type="protein sequence ID" value="KAA5606742.1"/>
    <property type="molecule type" value="Genomic_DNA"/>
</dbReference>
<dbReference type="GO" id="GO:0019346">
    <property type="term" value="P:transsulfuration"/>
    <property type="evidence" value="ECO:0007669"/>
    <property type="project" value="InterPro"/>
</dbReference>
<dbReference type="InterPro" id="IPR015421">
    <property type="entry name" value="PyrdxlP-dep_Trfase_major"/>
</dbReference>
<keyword evidence="12" id="KW-1185">Reference proteome</keyword>
<gene>
    <name evidence="11" type="primary">metC</name>
    <name evidence="11" type="ORF">F1188_05280</name>
</gene>
<evidence type="ECO:0000256" key="5">
    <source>
        <dbReference type="ARBA" id="ARBA00046315"/>
    </source>
</evidence>
<dbReference type="InterPro" id="IPR006233">
    <property type="entry name" value="Cys_b_lyase_bac"/>
</dbReference>
<comment type="caution">
    <text evidence="11">The sequence shown here is derived from an EMBL/GenBank/DDBJ whole genome shotgun (WGS) entry which is preliminary data.</text>
</comment>
<organism evidence="11 12">
    <name type="scientific">Roseospira marina</name>
    <dbReference type="NCBI Taxonomy" id="140057"/>
    <lineage>
        <taxon>Bacteria</taxon>
        <taxon>Pseudomonadati</taxon>
        <taxon>Pseudomonadota</taxon>
        <taxon>Alphaproteobacteria</taxon>
        <taxon>Rhodospirillales</taxon>
        <taxon>Rhodospirillaceae</taxon>
        <taxon>Roseospira</taxon>
    </lineage>
</organism>
<comment type="similarity">
    <text evidence="2 9">Belongs to the trans-sulfuration enzymes family.</text>
</comment>
<comment type="catalytic activity">
    <reaction evidence="7">
        <text>an S-substituted L-cysteine + H2O = a thiol + pyruvate + NH4(+)</text>
        <dbReference type="Rhea" id="RHEA:18121"/>
        <dbReference type="ChEBI" id="CHEBI:15361"/>
        <dbReference type="ChEBI" id="CHEBI:15377"/>
        <dbReference type="ChEBI" id="CHEBI:28938"/>
        <dbReference type="ChEBI" id="CHEBI:29256"/>
        <dbReference type="ChEBI" id="CHEBI:58717"/>
        <dbReference type="EC" id="4.4.1.13"/>
    </reaction>
</comment>
<feature type="compositionally biased region" description="Polar residues" evidence="10">
    <location>
        <begin position="1"/>
        <end position="14"/>
    </location>
</feature>
<evidence type="ECO:0000313" key="12">
    <source>
        <dbReference type="Proteomes" id="UP000324065"/>
    </source>
</evidence>
<dbReference type="GO" id="GO:0019450">
    <property type="term" value="P:L-cysteine catabolic process to pyruvate"/>
    <property type="evidence" value="ECO:0007669"/>
    <property type="project" value="TreeGrafter"/>
</dbReference>
<feature type="compositionally biased region" description="Basic and acidic residues" evidence="10">
    <location>
        <begin position="15"/>
        <end position="32"/>
    </location>
</feature>
<dbReference type="OrthoDB" id="9790858at2"/>
<proteinExistence type="inferred from homology"/>